<keyword evidence="5" id="KW-0804">Transcription</keyword>
<proteinExistence type="inferred from homology"/>
<keyword evidence="6" id="KW-0539">Nucleus</keyword>
<protein>
    <submittedName>
        <fullName evidence="10">Negative elongation factor D</fullName>
    </submittedName>
</protein>
<feature type="region of interest" description="Disordered" evidence="7">
    <location>
        <begin position="1"/>
        <end position="38"/>
    </location>
</feature>
<dbReference type="GO" id="GO:0032021">
    <property type="term" value="C:NELF complex"/>
    <property type="evidence" value="ECO:0007669"/>
    <property type="project" value="TreeGrafter"/>
</dbReference>
<gene>
    <name evidence="8" type="ORF">TCNE_LOCUS9297</name>
</gene>
<reference evidence="8 9" key="2">
    <citation type="submission" date="2018-11" db="EMBL/GenBank/DDBJ databases">
        <authorList>
            <consortium name="Pathogen Informatics"/>
        </authorList>
    </citation>
    <scope>NUCLEOTIDE SEQUENCE [LARGE SCALE GENOMIC DNA]</scope>
</reference>
<comment type="similarity">
    <text evidence="2">Belongs to the NELF-D family.</text>
</comment>
<name>A0A183ULC7_TOXCA</name>
<dbReference type="PANTHER" id="PTHR12144:SF0">
    <property type="entry name" value="NEGATIVE ELONGATION FACTOR C_D"/>
    <property type="match status" value="1"/>
</dbReference>
<evidence type="ECO:0000256" key="6">
    <source>
        <dbReference type="ARBA" id="ARBA00023242"/>
    </source>
</evidence>
<keyword evidence="3" id="KW-0678">Repressor</keyword>
<dbReference type="GO" id="GO:0003723">
    <property type="term" value="F:RNA binding"/>
    <property type="evidence" value="ECO:0007669"/>
    <property type="project" value="TreeGrafter"/>
</dbReference>
<evidence type="ECO:0000256" key="4">
    <source>
        <dbReference type="ARBA" id="ARBA00023015"/>
    </source>
</evidence>
<comment type="subcellular location">
    <subcellularLocation>
        <location evidence="1">Nucleus</location>
    </subcellularLocation>
</comment>
<dbReference type="AlphaFoldDB" id="A0A183ULC7"/>
<evidence type="ECO:0000256" key="1">
    <source>
        <dbReference type="ARBA" id="ARBA00004123"/>
    </source>
</evidence>
<evidence type="ECO:0000313" key="9">
    <source>
        <dbReference type="Proteomes" id="UP000050794"/>
    </source>
</evidence>
<keyword evidence="9" id="KW-1185">Reference proteome</keyword>
<keyword evidence="4" id="KW-0805">Transcription regulation</keyword>
<dbReference type="WBParaSite" id="TCNE_0000929701-mRNA-1">
    <property type="protein sequence ID" value="TCNE_0000929701-mRNA-1"/>
    <property type="gene ID" value="TCNE_0000929701"/>
</dbReference>
<sequence>MAPYTLVEPLNPQQKLSPSGAPETPMEEELAVNDERNHDEQMECEENSAENMPDFVMEPQVFDVLGTFFKCGGEPDVVIDSLSDNYASLGQICNVLGDMLEDLEGSRTSVEQCYESTLSKLILERFQPELADKIFDSEDGHELEWLAEFISHKNSRHLVYSLVEKHPDSTLLNYCMKLISEEGFQNEISHLNITTQRRELFSSVLLSAIDAVLKEHRRGPMTDAYEKAFEKLVKVVCHGEHTYLYTQALLHVMSVEEQGMEAAACAHISQSLRAVIQERGQDPSQLYIALLQSNGEHIAPDAIQAMHIMVDKKCLNPADISVLYREYTSPNPPPVELIRDPYFLDMLIDSLFAYDGVKVHKEYLSMYIYLLAYATCVGEKKNNGVRTQNRRDLDPTRDVIEELLTLLRSKVDLAKEVKRLLNSIEVPVVAAGMLHYLRGVLLSKDMIGRPQVVHLVLLDQIATSHPNLQMRVFGIICDLYDRHTSSQDLTEEVMERQRVVIDRFVHLLSVGLVLPVVEKMSRMYRDGYIDSSLMRYFAIEVLQIVCPPYSQDFTEVFLPIVSNKEIFIPTIHDKFELAKEFVDHCAQQLNSSTTSLTSH</sequence>
<evidence type="ECO:0000256" key="7">
    <source>
        <dbReference type="SAM" id="MobiDB-lite"/>
    </source>
</evidence>
<evidence type="ECO:0000256" key="5">
    <source>
        <dbReference type="ARBA" id="ARBA00023163"/>
    </source>
</evidence>
<evidence type="ECO:0000256" key="3">
    <source>
        <dbReference type="ARBA" id="ARBA00022491"/>
    </source>
</evidence>
<dbReference type="GO" id="GO:0034244">
    <property type="term" value="P:negative regulation of transcription elongation by RNA polymerase II"/>
    <property type="evidence" value="ECO:0007669"/>
    <property type="project" value="TreeGrafter"/>
</dbReference>
<accession>A0A183ULC7</accession>
<evidence type="ECO:0000313" key="8">
    <source>
        <dbReference type="EMBL" id="VDM40618.1"/>
    </source>
</evidence>
<evidence type="ECO:0000313" key="10">
    <source>
        <dbReference type="WBParaSite" id="TCNE_0000929701-mRNA-1"/>
    </source>
</evidence>
<evidence type="ECO:0000256" key="2">
    <source>
        <dbReference type="ARBA" id="ARBA00005726"/>
    </source>
</evidence>
<organism evidence="9 10">
    <name type="scientific">Toxocara canis</name>
    <name type="common">Canine roundworm</name>
    <dbReference type="NCBI Taxonomy" id="6265"/>
    <lineage>
        <taxon>Eukaryota</taxon>
        <taxon>Metazoa</taxon>
        <taxon>Ecdysozoa</taxon>
        <taxon>Nematoda</taxon>
        <taxon>Chromadorea</taxon>
        <taxon>Rhabditida</taxon>
        <taxon>Spirurina</taxon>
        <taxon>Ascaridomorpha</taxon>
        <taxon>Ascaridoidea</taxon>
        <taxon>Toxocaridae</taxon>
        <taxon>Toxocara</taxon>
    </lineage>
</organism>
<reference evidence="10" key="1">
    <citation type="submission" date="2016-06" db="UniProtKB">
        <authorList>
            <consortium name="WormBaseParasite"/>
        </authorList>
    </citation>
    <scope>IDENTIFICATION</scope>
</reference>
<dbReference type="Proteomes" id="UP000050794">
    <property type="component" value="Unassembled WGS sequence"/>
</dbReference>
<dbReference type="EMBL" id="UYWY01020134">
    <property type="protein sequence ID" value="VDM40618.1"/>
    <property type="molecule type" value="Genomic_DNA"/>
</dbReference>
<dbReference type="PANTHER" id="PTHR12144">
    <property type="entry name" value="NEGATIVE ELONGATION FACTOR D"/>
    <property type="match status" value="1"/>
</dbReference>
<dbReference type="Pfam" id="PF04858">
    <property type="entry name" value="TH1"/>
    <property type="match status" value="1"/>
</dbReference>
<dbReference type="InterPro" id="IPR006942">
    <property type="entry name" value="TH1"/>
</dbReference>